<sequence>MLNVSIWRASRNRSRPTRTEEIELAQCSEVDPSSSSSSEFSVACVLFVLYFVPFMLNVSIWRASRNRSRPTRTEEIELAQCSEVDPRLHTISVDEFKLHINCSTRGTFL</sequence>
<evidence type="ECO:0000313" key="2">
    <source>
        <dbReference type="EMBL" id="KAG8175244.1"/>
    </source>
</evidence>
<dbReference type="AlphaFoldDB" id="A0AAV6TU71"/>
<comment type="caution">
    <text evidence="2">The sequence shown here is derived from an EMBL/GenBank/DDBJ whole genome shotgun (WGS) entry which is preliminary data.</text>
</comment>
<keyword evidence="1" id="KW-1133">Transmembrane helix</keyword>
<evidence type="ECO:0000313" key="3">
    <source>
        <dbReference type="Proteomes" id="UP000827092"/>
    </source>
</evidence>
<organism evidence="2 3">
    <name type="scientific">Oedothorax gibbosus</name>
    <dbReference type="NCBI Taxonomy" id="931172"/>
    <lineage>
        <taxon>Eukaryota</taxon>
        <taxon>Metazoa</taxon>
        <taxon>Ecdysozoa</taxon>
        <taxon>Arthropoda</taxon>
        <taxon>Chelicerata</taxon>
        <taxon>Arachnida</taxon>
        <taxon>Araneae</taxon>
        <taxon>Araneomorphae</taxon>
        <taxon>Entelegynae</taxon>
        <taxon>Araneoidea</taxon>
        <taxon>Linyphiidae</taxon>
        <taxon>Erigoninae</taxon>
        <taxon>Oedothorax</taxon>
    </lineage>
</organism>
<dbReference type="EMBL" id="JAFNEN010001045">
    <property type="protein sequence ID" value="KAG8175244.1"/>
    <property type="molecule type" value="Genomic_DNA"/>
</dbReference>
<protein>
    <submittedName>
        <fullName evidence="2">Uncharacterized protein</fullName>
    </submittedName>
</protein>
<reference evidence="2 3" key="1">
    <citation type="journal article" date="2022" name="Nat. Ecol. Evol.">
        <title>A masculinizing supergene underlies an exaggerated male reproductive morph in a spider.</title>
        <authorList>
            <person name="Hendrickx F."/>
            <person name="De Corte Z."/>
            <person name="Sonet G."/>
            <person name="Van Belleghem S.M."/>
            <person name="Kostlbacher S."/>
            <person name="Vangestel C."/>
        </authorList>
    </citation>
    <scope>NUCLEOTIDE SEQUENCE [LARGE SCALE GENOMIC DNA]</scope>
    <source>
        <strain evidence="2">W744_W776</strain>
    </source>
</reference>
<dbReference type="Proteomes" id="UP000827092">
    <property type="component" value="Unassembled WGS sequence"/>
</dbReference>
<keyword evidence="1" id="KW-0472">Membrane</keyword>
<proteinExistence type="predicted"/>
<keyword evidence="1" id="KW-0812">Transmembrane</keyword>
<name>A0AAV6TU71_9ARAC</name>
<keyword evidence="3" id="KW-1185">Reference proteome</keyword>
<feature type="transmembrane region" description="Helical" evidence="1">
    <location>
        <begin position="40"/>
        <end position="60"/>
    </location>
</feature>
<accession>A0AAV6TU71</accession>
<gene>
    <name evidence="2" type="ORF">JTE90_019402</name>
</gene>
<evidence type="ECO:0000256" key="1">
    <source>
        <dbReference type="SAM" id="Phobius"/>
    </source>
</evidence>